<dbReference type="GO" id="GO:0016853">
    <property type="term" value="F:isomerase activity"/>
    <property type="evidence" value="ECO:0007669"/>
    <property type="project" value="UniProtKB-KW"/>
</dbReference>
<dbReference type="CDD" id="cd03022">
    <property type="entry name" value="DsbA_HCCA_Iso"/>
    <property type="match status" value="1"/>
</dbReference>
<proteinExistence type="inferred from homology"/>
<keyword evidence="1 3" id="KW-0413">Isomerase</keyword>
<evidence type="ECO:0000259" key="2">
    <source>
        <dbReference type="Pfam" id="PF01323"/>
    </source>
</evidence>
<comment type="caution">
    <text evidence="3">The sequence shown here is derived from an EMBL/GenBank/DDBJ whole genome shotgun (WGS) entry which is preliminary data.</text>
</comment>
<dbReference type="Gene3D" id="3.40.30.10">
    <property type="entry name" value="Glutaredoxin"/>
    <property type="match status" value="1"/>
</dbReference>
<feature type="domain" description="DSBA-like thioredoxin" evidence="2">
    <location>
        <begin position="16"/>
        <end position="217"/>
    </location>
</feature>
<evidence type="ECO:0000313" key="4">
    <source>
        <dbReference type="Proteomes" id="UP001597314"/>
    </source>
</evidence>
<protein>
    <recommendedName>
        <fullName evidence="1">2-hydroxychromene-2-carboxylate isomerase</fullName>
        <ecNumber evidence="1">5.99.1.4</ecNumber>
    </recommendedName>
</protein>
<reference evidence="4" key="1">
    <citation type="journal article" date="2019" name="Int. J. Syst. Evol. Microbiol.">
        <title>The Global Catalogue of Microorganisms (GCM) 10K type strain sequencing project: providing services to taxonomists for standard genome sequencing and annotation.</title>
        <authorList>
            <consortium name="The Broad Institute Genomics Platform"/>
            <consortium name="The Broad Institute Genome Sequencing Center for Infectious Disease"/>
            <person name="Wu L."/>
            <person name="Ma J."/>
        </authorList>
    </citation>
    <scope>NUCLEOTIDE SEQUENCE [LARGE SCALE GENOMIC DNA]</scope>
    <source>
        <strain evidence="4">CGMCC 1.6774</strain>
    </source>
</reference>
<comment type="similarity">
    <text evidence="1">Belongs to the GST superfamily. NadH family.</text>
</comment>
<accession>A0ABW5AP82</accession>
<evidence type="ECO:0000313" key="3">
    <source>
        <dbReference type="EMBL" id="MFD2183986.1"/>
    </source>
</evidence>
<sequence>MRETGTAAAGNGRPAIDLWFEFASTYSYPALMRVGPLAAAAGVTVRYRPFLLGPLFKAQGWDTSPFVIYPAKGRYMWRDLERLCADLGLPVVRPPVFPASSVLAARVALVGLDAAAAGEAAGKGAGEGAGWGEAFCRAVFRAGLGEGRAIDDPAVIADLLARLGVDADAVLAQAATPVAKARLREETEAAQRLGLFGAPTLVTADGEIFWGNDRLEQALAWAKRGG</sequence>
<dbReference type="InterPro" id="IPR036249">
    <property type="entry name" value="Thioredoxin-like_sf"/>
</dbReference>
<keyword evidence="4" id="KW-1185">Reference proteome</keyword>
<dbReference type="InterPro" id="IPR014440">
    <property type="entry name" value="HCCAis_GSTk"/>
</dbReference>
<dbReference type="EMBL" id="JBHUIW010000022">
    <property type="protein sequence ID" value="MFD2183986.1"/>
    <property type="molecule type" value="Genomic_DNA"/>
</dbReference>
<dbReference type="SUPFAM" id="SSF52833">
    <property type="entry name" value="Thioredoxin-like"/>
    <property type="match status" value="1"/>
</dbReference>
<gene>
    <name evidence="3" type="ORF">ACFSOX_17660</name>
</gene>
<dbReference type="InterPro" id="IPR051924">
    <property type="entry name" value="GST_Kappa/NadH"/>
</dbReference>
<comment type="catalytic activity">
    <reaction evidence="1">
        <text>2-hydroxychromene-2-carboxylate = (3E)-4-(2-hydroxyphenyl)-2-oxobut-3-enoate</text>
        <dbReference type="Rhea" id="RHEA:27401"/>
        <dbReference type="ChEBI" id="CHEBI:59350"/>
        <dbReference type="ChEBI" id="CHEBI:59353"/>
        <dbReference type="EC" id="5.99.1.4"/>
    </reaction>
</comment>
<evidence type="ECO:0000256" key="1">
    <source>
        <dbReference type="PIRNR" id="PIRNR006386"/>
    </source>
</evidence>
<dbReference type="Proteomes" id="UP001597314">
    <property type="component" value="Unassembled WGS sequence"/>
</dbReference>
<dbReference type="InterPro" id="IPR001853">
    <property type="entry name" value="DSBA-like_thioredoxin_dom"/>
</dbReference>
<dbReference type="PANTHER" id="PTHR42943">
    <property type="entry name" value="GLUTATHIONE S-TRANSFERASE KAPPA"/>
    <property type="match status" value="1"/>
</dbReference>
<dbReference type="RefSeq" id="WP_378479131.1">
    <property type="nucleotide sequence ID" value="NZ_JBHUIW010000022.1"/>
</dbReference>
<dbReference type="EC" id="5.99.1.4" evidence="1"/>
<name>A0ABW5AP82_9BRAD</name>
<dbReference type="InterPro" id="IPR044087">
    <property type="entry name" value="NahD-like"/>
</dbReference>
<dbReference type="PIRSF" id="PIRSF006386">
    <property type="entry name" value="HCCAis_GSTk"/>
    <property type="match status" value="1"/>
</dbReference>
<dbReference type="Pfam" id="PF01323">
    <property type="entry name" value="DSBA"/>
    <property type="match status" value="1"/>
</dbReference>
<organism evidence="3 4">
    <name type="scientific">Rhodoplanes azumiensis</name>
    <dbReference type="NCBI Taxonomy" id="1897628"/>
    <lineage>
        <taxon>Bacteria</taxon>
        <taxon>Pseudomonadati</taxon>
        <taxon>Pseudomonadota</taxon>
        <taxon>Alphaproteobacteria</taxon>
        <taxon>Hyphomicrobiales</taxon>
        <taxon>Nitrobacteraceae</taxon>
        <taxon>Rhodoplanes</taxon>
    </lineage>
</organism>
<dbReference type="PANTHER" id="PTHR42943:SF2">
    <property type="entry name" value="GLUTATHIONE S-TRANSFERASE KAPPA 1"/>
    <property type="match status" value="1"/>
</dbReference>